<keyword evidence="6 12" id="KW-0812">Transmembrane</keyword>
<organism evidence="15 16">
    <name type="scientific">Syntrophotalea acetylenica</name>
    <name type="common">Pelobacter acetylenicus</name>
    <dbReference type="NCBI Taxonomy" id="29542"/>
    <lineage>
        <taxon>Bacteria</taxon>
        <taxon>Pseudomonadati</taxon>
        <taxon>Thermodesulfobacteriota</taxon>
        <taxon>Desulfuromonadia</taxon>
        <taxon>Desulfuromonadales</taxon>
        <taxon>Syntrophotaleaceae</taxon>
        <taxon>Syntrophotalea</taxon>
    </lineage>
</organism>
<dbReference type="Gene3D" id="6.10.340.10">
    <property type="match status" value="1"/>
</dbReference>
<evidence type="ECO:0000313" key="16">
    <source>
        <dbReference type="Proteomes" id="UP000182264"/>
    </source>
</evidence>
<keyword evidence="5" id="KW-0808">Transferase</keyword>
<evidence type="ECO:0000256" key="2">
    <source>
        <dbReference type="ARBA" id="ARBA00004370"/>
    </source>
</evidence>
<keyword evidence="10 12" id="KW-0472">Membrane</keyword>
<dbReference type="SMART" id="SM00304">
    <property type="entry name" value="HAMP"/>
    <property type="match status" value="1"/>
</dbReference>
<dbReference type="SMART" id="SM00387">
    <property type="entry name" value="HATPase_c"/>
    <property type="match status" value="1"/>
</dbReference>
<dbReference type="SUPFAM" id="SSF55874">
    <property type="entry name" value="ATPase domain of HSP90 chaperone/DNA topoisomerase II/histidine kinase"/>
    <property type="match status" value="1"/>
</dbReference>
<dbReference type="Proteomes" id="UP000182264">
    <property type="component" value="Chromosome"/>
</dbReference>
<dbReference type="FunFam" id="3.30.565.10:FF:000006">
    <property type="entry name" value="Sensor histidine kinase WalK"/>
    <property type="match status" value="1"/>
</dbReference>
<evidence type="ECO:0000259" key="13">
    <source>
        <dbReference type="PROSITE" id="PS50109"/>
    </source>
</evidence>
<evidence type="ECO:0000256" key="10">
    <source>
        <dbReference type="ARBA" id="ARBA00023136"/>
    </source>
</evidence>
<dbReference type="GO" id="GO:0005886">
    <property type="term" value="C:plasma membrane"/>
    <property type="evidence" value="ECO:0007669"/>
    <property type="project" value="TreeGrafter"/>
</dbReference>
<evidence type="ECO:0000256" key="11">
    <source>
        <dbReference type="SAM" id="MobiDB-lite"/>
    </source>
</evidence>
<dbReference type="Gene3D" id="3.30.565.10">
    <property type="entry name" value="Histidine kinase-like ATPase, C-terminal domain"/>
    <property type="match status" value="1"/>
</dbReference>
<dbReference type="InterPro" id="IPR005467">
    <property type="entry name" value="His_kinase_dom"/>
</dbReference>
<feature type="domain" description="Histidine kinase" evidence="13">
    <location>
        <begin position="264"/>
        <end position="479"/>
    </location>
</feature>
<accession>A0A1L3GGB1</accession>
<dbReference type="InterPro" id="IPR003661">
    <property type="entry name" value="HisK_dim/P_dom"/>
</dbReference>
<evidence type="ECO:0000256" key="4">
    <source>
        <dbReference type="ARBA" id="ARBA00022553"/>
    </source>
</evidence>
<dbReference type="OrthoDB" id="9812241at2"/>
<gene>
    <name evidence="15" type="ORF">A7E75_07885</name>
</gene>
<proteinExistence type="predicted"/>
<dbReference type="AlphaFoldDB" id="A0A1L3GGB1"/>
<dbReference type="InterPro" id="IPR003660">
    <property type="entry name" value="HAMP_dom"/>
</dbReference>
<dbReference type="RefSeq" id="WP_072286795.1">
    <property type="nucleotide sequence ID" value="NZ_CP015455.1"/>
</dbReference>
<name>A0A1L3GGB1_SYNAC</name>
<dbReference type="CDD" id="cd00082">
    <property type="entry name" value="HisKA"/>
    <property type="match status" value="1"/>
</dbReference>
<evidence type="ECO:0000256" key="8">
    <source>
        <dbReference type="ARBA" id="ARBA00022989"/>
    </source>
</evidence>
<dbReference type="Pfam" id="PF00672">
    <property type="entry name" value="HAMP"/>
    <property type="match status" value="1"/>
</dbReference>
<dbReference type="InterPro" id="IPR050428">
    <property type="entry name" value="TCS_sensor_his_kinase"/>
</dbReference>
<dbReference type="PROSITE" id="PS50885">
    <property type="entry name" value="HAMP"/>
    <property type="match status" value="1"/>
</dbReference>
<dbReference type="SMART" id="SM00388">
    <property type="entry name" value="HisKA"/>
    <property type="match status" value="1"/>
</dbReference>
<sequence length="479" mass="54295">MKMSIKHRLYLAFLAATGLVVVSMFLITKFSFERSLLRYVNTMEQERLVRLETLLKEAYLQHRSWDFLHGNRRLWKHLLMISRHENIPFATRHEFPKRGPEPAPPGFRPRKRAAPPMHQTFDWRVSLLDGEKRPIHASPTPVDKILFRPISVENRIIGYLGLTPPVFIIDDHQRRFAQEQRRSMIFLSLFVAAAVALLSLPLSRRMVKRLTNLAEATHGLTAGRYDIRVDEAGGDELGQLARDFNSLARALENNEASRRRWVADISHELRTPLAILRGEIEAVQDGVRPLSEQTLETLHGEVMRLERLVGDLYELSLSDIGALQYRKSAMDLAEVLRHTTEAHRAEFDDKGIGLHMRGIATSLPFQGDAERLSQLFSNLLKNTLRYTDPGGKLEISAEMTKTTIQLNFMDSAPGVPEASLPRLFDRLYRVENSRSRQHGGAGLGLALCRNIVEAHNGTIEARPSPLGGLWIAIILPLNG</sequence>
<feature type="transmembrane region" description="Helical" evidence="12">
    <location>
        <begin position="9"/>
        <end position="27"/>
    </location>
</feature>
<dbReference type="KEGG" id="pace:A6070_01845"/>
<evidence type="ECO:0000256" key="9">
    <source>
        <dbReference type="ARBA" id="ARBA00023012"/>
    </source>
</evidence>
<evidence type="ECO:0000313" key="15">
    <source>
        <dbReference type="EMBL" id="APG24947.1"/>
    </source>
</evidence>
<comment type="catalytic activity">
    <reaction evidence="1">
        <text>ATP + protein L-histidine = ADP + protein N-phospho-L-histidine.</text>
        <dbReference type="EC" id="2.7.13.3"/>
    </reaction>
</comment>
<keyword evidence="7" id="KW-0418">Kinase</keyword>
<protein>
    <recommendedName>
        <fullName evidence="3">histidine kinase</fullName>
        <ecNumber evidence="3">2.7.13.3</ecNumber>
    </recommendedName>
</protein>
<evidence type="ECO:0000256" key="6">
    <source>
        <dbReference type="ARBA" id="ARBA00022692"/>
    </source>
</evidence>
<dbReference type="EMBL" id="CP015518">
    <property type="protein sequence ID" value="APG24947.1"/>
    <property type="molecule type" value="Genomic_DNA"/>
</dbReference>
<evidence type="ECO:0000256" key="5">
    <source>
        <dbReference type="ARBA" id="ARBA00022679"/>
    </source>
</evidence>
<dbReference type="InterPro" id="IPR003594">
    <property type="entry name" value="HATPase_dom"/>
</dbReference>
<dbReference type="InterPro" id="IPR036097">
    <property type="entry name" value="HisK_dim/P_sf"/>
</dbReference>
<comment type="subcellular location">
    <subcellularLocation>
        <location evidence="2">Membrane</location>
    </subcellularLocation>
</comment>
<dbReference type="STRING" id="29542.A6070_01845"/>
<dbReference type="PANTHER" id="PTHR45436:SF5">
    <property type="entry name" value="SENSOR HISTIDINE KINASE TRCS"/>
    <property type="match status" value="1"/>
</dbReference>
<keyword evidence="9" id="KW-0902">Two-component regulatory system</keyword>
<evidence type="ECO:0000256" key="7">
    <source>
        <dbReference type="ARBA" id="ARBA00022777"/>
    </source>
</evidence>
<dbReference type="PRINTS" id="PR00344">
    <property type="entry name" value="BCTRLSENSOR"/>
</dbReference>
<keyword evidence="4" id="KW-0597">Phosphoprotein</keyword>
<dbReference type="PROSITE" id="PS50109">
    <property type="entry name" value="HIS_KIN"/>
    <property type="match status" value="1"/>
</dbReference>
<feature type="domain" description="HAMP" evidence="14">
    <location>
        <begin position="204"/>
        <end position="256"/>
    </location>
</feature>
<feature type="region of interest" description="Disordered" evidence="11">
    <location>
        <begin position="93"/>
        <end position="114"/>
    </location>
</feature>
<dbReference type="Gene3D" id="1.10.287.130">
    <property type="match status" value="1"/>
</dbReference>
<dbReference type="CDD" id="cd06225">
    <property type="entry name" value="HAMP"/>
    <property type="match status" value="1"/>
</dbReference>
<dbReference type="GO" id="GO:0000155">
    <property type="term" value="F:phosphorelay sensor kinase activity"/>
    <property type="evidence" value="ECO:0007669"/>
    <property type="project" value="InterPro"/>
</dbReference>
<keyword evidence="8 12" id="KW-1133">Transmembrane helix</keyword>
<evidence type="ECO:0000259" key="14">
    <source>
        <dbReference type="PROSITE" id="PS50885"/>
    </source>
</evidence>
<dbReference type="SUPFAM" id="SSF158472">
    <property type="entry name" value="HAMP domain-like"/>
    <property type="match status" value="1"/>
</dbReference>
<evidence type="ECO:0000256" key="12">
    <source>
        <dbReference type="SAM" id="Phobius"/>
    </source>
</evidence>
<dbReference type="EC" id="2.7.13.3" evidence="3"/>
<evidence type="ECO:0000256" key="3">
    <source>
        <dbReference type="ARBA" id="ARBA00012438"/>
    </source>
</evidence>
<dbReference type="Pfam" id="PF02518">
    <property type="entry name" value="HATPase_c"/>
    <property type="match status" value="1"/>
</dbReference>
<reference evidence="15 16" key="1">
    <citation type="journal article" date="2017" name="Genome Announc.">
        <title>Complete Genome Sequences of Two Acetylene-Fermenting Pelobacter acetylenicus Strains.</title>
        <authorList>
            <person name="Sutton J.M."/>
            <person name="Baesman S.M."/>
            <person name="Fierst J.L."/>
            <person name="Poret-Peterson A.T."/>
            <person name="Oremland R.S."/>
            <person name="Dunlap D.S."/>
            <person name="Akob D.M."/>
        </authorList>
    </citation>
    <scope>NUCLEOTIDE SEQUENCE [LARGE SCALE GENOMIC DNA]</scope>
    <source>
        <strain evidence="15 16">DSM 3247</strain>
    </source>
</reference>
<evidence type="ECO:0000256" key="1">
    <source>
        <dbReference type="ARBA" id="ARBA00000085"/>
    </source>
</evidence>
<dbReference type="InterPro" id="IPR004358">
    <property type="entry name" value="Sig_transdc_His_kin-like_C"/>
</dbReference>
<keyword evidence="16" id="KW-1185">Reference proteome</keyword>
<dbReference type="InterPro" id="IPR036890">
    <property type="entry name" value="HATPase_C_sf"/>
</dbReference>
<feature type="transmembrane region" description="Helical" evidence="12">
    <location>
        <begin position="184"/>
        <end position="202"/>
    </location>
</feature>
<dbReference type="PANTHER" id="PTHR45436">
    <property type="entry name" value="SENSOR HISTIDINE KINASE YKOH"/>
    <property type="match status" value="1"/>
</dbReference>
<dbReference type="Pfam" id="PF00512">
    <property type="entry name" value="HisKA"/>
    <property type="match status" value="1"/>
</dbReference>
<dbReference type="SUPFAM" id="SSF47384">
    <property type="entry name" value="Homodimeric domain of signal transducing histidine kinase"/>
    <property type="match status" value="1"/>
</dbReference>